<dbReference type="OrthoDB" id="60433at2759"/>
<accession>A0A183BE85</accession>
<dbReference type="Proteomes" id="UP000272942">
    <property type="component" value="Unassembled WGS sequence"/>
</dbReference>
<feature type="region of interest" description="Disordered" evidence="5">
    <location>
        <begin position="271"/>
        <end position="301"/>
    </location>
</feature>
<sequence>MEFRAKVIRILERNGGRILCSELIKCLKNELPNEEVFKKEFKRAVSAVAYVEHGEDQRRYLILKDLTRNKENISESKLVSTQFTQTPKKGNKTPSSRLPVSKNSKTTRPTQLSVPKRPSYSTSTSNEPRQWWLASLDCRHADLARLLGLNPKLVDWHNPIDEWTALHYAAKFGNTECLRLLATESHANVNTRNRCDQTPLHVACANSQCVAIRMLVEEFKASTSILDFSGRYPVSLLPEYLRPDLEVRLLQTNDSRYDSCCSKDLSRQKIQSDPSAEFKRPFSSIRPIRQRDTFPQPMSNT</sequence>
<evidence type="ECO:0000256" key="1">
    <source>
        <dbReference type="ARBA" id="ARBA00022737"/>
    </source>
</evidence>
<evidence type="ECO:0000256" key="5">
    <source>
        <dbReference type="SAM" id="MobiDB-lite"/>
    </source>
</evidence>
<proteinExistence type="inferred from homology"/>
<evidence type="ECO:0000256" key="2">
    <source>
        <dbReference type="ARBA" id="ARBA00023043"/>
    </source>
</evidence>
<dbReference type="SMART" id="SM00248">
    <property type="entry name" value="ANK"/>
    <property type="match status" value="2"/>
</dbReference>
<organism evidence="9">
    <name type="scientific">Echinostoma caproni</name>
    <dbReference type="NCBI Taxonomy" id="27848"/>
    <lineage>
        <taxon>Eukaryota</taxon>
        <taxon>Metazoa</taxon>
        <taxon>Spiralia</taxon>
        <taxon>Lophotrochozoa</taxon>
        <taxon>Platyhelminthes</taxon>
        <taxon>Trematoda</taxon>
        <taxon>Digenea</taxon>
        <taxon>Plagiorchiida</taxon>
        <taxon>Echinostomata</taxon>
        <taxon>Echinostomatoidea</taxon>
        <taxon>Echinostomatidae</taxon>
        <taxon>Echinostoma</taxon>
    </lineage>
</organism>
<dbReference type="Pfam" id="PF25877">
    <property type="entry name" value="WHD_SOWAH"/>
    <property type="match status" value="1"/>
</dbReference>
<feature type="repeat" description="ANK" evidence="4">
    <location>
        <begin position="161"/>
        <end position="194"/>
    </location>
</feature>
<gene>
    <name evidence="7" type="ORF">ECPE_LOCUS17519</name>
</gene>
<feature type="region of interest" description="Disordered" evidence="5">
    <location>
        <begin position="77"/>
        <end position="125"/>
    </location>
</feature>
<evidence type="ECO:0000256" key="3">
    <source>
        <dbReference type="ARBA" id="ARBA00038122"/>
    </source>
</evidence>
<dbReference type="InterPro" id="IPR002110">
    <property type="entry name" value="Ankyrin_rpt"/>
</dbReference>
<dbReference type="PANTHER" id="PTHR14491">
    <property type="entry name" value="SOSONDOWAH, ISOFORM G"/>
    <property type="match status" value="1"/>
</dbReference>
<dbReference type="InterPro" id="IPR058889">
    <property type="entry name" value="WHD_SOWAHA-C"/>
</dbReference>
<dbReference type="Gene3D" id="1.25.40.20">
    <property type="entry name" value="Ankyrin repeat-containing domain"/>
    <property type="match status" value="1"/>
</dbReference>
<protein>
    <submittedName>
        <fullName evidence="9">ANK_REP_REGION domain-containing protein</fullName>
    </submittedName>
</protein>
<evidence type="ECO:0000313" key="8">
    <source>
        <dbReference type="Proteomes" id="UP000272942"/>
    </source>
</evidence>
<dbReference type="Pfam" id="PF12796">
    <property type="entry name" value="Ank_2"/>
    <property type="match status" value="1"/>
</dbReference>
<evidence type="ECO:0000313" key="7">
    <source>
        <dbReference type="EMBL" id="VDP94813.1"/>
    </source>
</evidence>
<dbReference type="SUPFAM" id="SSF48403">
    <property type="entry name" value="Ankyrin repeat"/>
    <property type="match status" value="1"/>
</dbReference>
<evidence type="ECO:0000256" key="4">
    <source>
        <dbReference type="PROSITE-ProRule" id="PRU00023"/>
    </source>
</evidence>
<keyword evidence="8" id="KW-1185">Reference proteome</keyword>
<dbReference type="PROSITE" id="PS50088">
    <property type="entry name" value="ANK_REPEAT"/>
    <property type="match status" value="1"/>
</dbReference>
<feature type="domain" description="SOWAHA-C winged helix-turn-helix" evidence="6">
    <location>
        <begin position="6"/>
        <end position="71"/>
    </location>
</feature>
<dbReference type="InterPro" id="IPR036770">
    <property type="entry name" value="Ankyrin_rpt-contain_sf"/>
</dbReference>
<keyword evidence="1" id="KW-0677">Repeat</keyword>
<reference evidence="9" key="1">
    <citation type="submission" date="2016-06" db="UniProtKB">
        <authorList>
            <consortium name="WormBaseParasite"/>
        </authorList>
    </citation>
    <scope>IDENTIFICATION</scope>
</reference>
<dbReference type="WBParaSite" id="ECPE_0001756501-mRNA-1">
    <property type="protein sequence ID" value="ECPE_0001756501-mRNA-1"/>
    <property type="gene ID" value="ECPE_0001756501"/>
</dbReference>
<reference evidence="7 8" key="2">
    <citation type="submission" date="2018-11" db="EMBL/GenBank/DDBJ databases">
        <authorList>
            <consortium name="Pathogen Informatics"/>
        </authorList>
    </citation>
    <scope>NUCLEOTIDE SEQUENCE [LARGE SCALE GENOMIC DNA]</scope>
    <source>
        <strain evidence="7 8">Egypt</strain>
    </source>
</reference>
<keyword evidence="2 4" id="KW-0040">ANK repeat</keyword>
<dbReference type="PANTHER" id="PTHR14491:SF7">
    <property type="entry name" value="SOSONDOWAH, ISOFORM G"/>
    <property type="match status" value="1"/>
</dbReference>
<name>A0A183BE85_9TREM</name>
<evidence type="ECO:0000259" key="6">
    <source>
        <dbReference type="Pfam" id="PF25877"/>
    </source>
</evidence>
<dbReference type="EMBL" id="UZAN01069809">
    <property type="protein sequence ID" value="VDP94813.1"/>
    <property type="molecule type" value="Genomic_DNA"/>
</dbReference>
<dbReference type="AlphaFoldDB" id="A0A183BE85"/>
<evidence type="ECO:0000313" key="9">
    <source>
        <dbReference type="WBParaSite" id="ECPE_0001756501-mRNA-1"/>
    </source>
</evidence>
<comment type="similarity">
    <text evidence="3">Belongs to the SOWAH family.</text>
</comment>